<protein>
    <submittedName>
        <fullName evidence="1">Uncharacterized protein</fullName>
    </submittedName>
</protein>
<name>A0ABP9GDH0_9ACTN</name>
<evidence type="ECO:0000313" key="1">
    <source>
        <dbReference type="EMBL" id="GAA4938662.1"/>
    </source>
</evidence>
<dbReference type="EMBL" id="BAABIK010000009">
    <property type="protein sequence ID" value="GAA4938662.1"/>
    <property type="molecule type" value="Genomic_DNA"/>
</dbReference>
<dbReference type="Proteomes" id="UP001499993">
    <property type="component" value="Unassembled WGS sequence"/>
</dbReference>
<evidence type="ECO:0000313" key="2">
    <source>
        <dbReference type="Proteomes" id="UP001499993"/>
    </source>
</evidence>
<comment type="caution">
    <text evidence="1">The sequence shown here is derived from an EMBL/GenBank/DDBJ whole genome shotgun (WGS) entry which is preliminary data.</text>
</comment>
<gene>
    <name evidence="1" type="ORF">GCM10023224_19900</name>
</gene>
<reference evidence="2" key="1">
    <citation type="journal article" date="2019" name="Int. J. Syst. Evol. Microbiol.">
        <title>The Global Catalogue of Microorganisms (GCM) 10K type strain sequencing project: providing services to taxonomists for standard genome sequencing and annotation.</title>
        <authorList>
            <consortium name="The Broad Institute Genomics Platform"/>
            <consortium name="The Broad Institute Genome Sequencing Center for Infectious Disease"/>
            <person name="Wu L."/>
            <person name="Ma J."/>
        </authorList>
    </citation>
    <scope>NUCLEOTIDE SEQUENCE [LARGE SCALE GENOMIC DNA]</scope>
    <source>
        <strain evidence="2">JCM 18123</strain>
    </source>
</reference>
<keyword evidence="2" id="KW-1185">Reference proteome</keyword>
<accession>A0ABP9GDH0</accession>
<sequence length="52" mass="5297">MNGAISGIAPGAAGFVRMMVYGVLASGRVGVEGAGTNLAGIRNFRFRARVIS</sequence>
<organism evidence="1 2">
    <name type="scientific">Streptomonospora halophila</name>
    <dbReference type="NCBI Taxonomy" id="427369"/>
    <lineage>
        <taxon>Bacteria</taxon>
        <taxon>Bacillati</taxon>
        <taxon>Actinomycetota</taxon>
        <taxon>Actinomycetes</taxon>
        <taxon>Streptosporangiales</taxon>
        <taxon>Nocardiopsidaceae</taxon>
        <taxon>Streptomonospora</taxon>
    </lineage>
</organism>
<proteinExistence type="predicted"/>